<evidence type="ECO:0008006" key="3">
    <source>
        <dbReference type="Google" id="ProtNLM"/>
    </source>
</evidence>
<sequence length="116" mass="12289">MTVTDTFFSAWSEPDDTARLAVISAVVTDRCICDDPRSQGILTGKAATSDYVGNFAPTAIGASVVVIKTDLRGASERATIAFRMANGMEQTGQYFVEHNGDKITRMFGFVGTGAAA</sequence>
<keyword evidence="2" id="KW-1185">Reference proteome</keyword>
<reference evidence="1 2" key="1">
    <citation type="journal article" date="2013" name="PLoS ONE">
        <title>Poles Apart: Arctic and Antarctic Octadecabacter strains Share High Genome Plasticity and a New Type of Xanthorhodopsin.</title>
        <authorList>
            <person name="Vollmers J."/>
            <person name="Voget S."/>
            <person name="Dietrich S."/>
            <person name="Gollnow K."/>
            <person name="Smits M."/>
            <person name="Meyer K."/>
            <person name="Brinkhoff T."/>
            <person name="Simon M."/>
            <person name="Daniel R."/>
        </authorList>
    </citation>
    <scope>NUCLEOTIDE SEQUENCE [LARGE SCALE GENOMIC DNA]</scope>
    <source>
        <strain evidence="1 2">307</strain>
    </source>
</reference>
<evidence type="ECO:0000313" key="2">
    <source>
        <dbReference type="Proteomes" id="UP000005307"/>
    </source>
</evidence>
<dbReference type="EMBL" id="CP003740">
    <property type="protein sequence ID" value="AGI69522.1"/>
    <property type="molecule type" value="Genomic_DNA"/>
</dbReference>
<dbReference type="Gene3D" id="3.10.450.50">
    <property type="match status" value="1"/>
</dbReference>
<name>M9RBI1_9RHOB</name>
<gene>
    <name evidence="1" type="ORF">OAN307_c41230</name>
</gene>
<protein>
    <recommendedName>
        <fullName evidence="3">SnoaL-like domain-containing protein</fullName>
    </recommendedName>
</protein>
<dbReference type="AlphaFoldDB" id="M9RBI1"/>
<dbReference type="KEGG" id="oat:OAN307_c41230"/>
<dbReference type="RefSeq" id="WP_015501445.1">
    <property type="nucleotide sequence ID" value="NC_020911.1"/>
</dbReference>
<dbReference type="SUPFAM" id="SSF54427">
    <property type="entry name" value="NTF2-like"/>
    <property type="match status" value="1"/>
</dbReference>
<dbReference type="InterPro" id="IPR032710">
    <property type="entry name" value="NTF2-like_dom_sf"/>
</dbReference>
<dbReference type="STRING" id="391626.OAN307_c41230"/>
<dbReference type="Proteomes" id="UP000005307">
    <property type="component" value="Chromosome"/>
</dbReference>
<dbReference type="HOGENOM" id="CLU_165501_0_0_5"/>
<dbReference type="OrthoDB" id="7658823at2"/>
<dbReference type="eggNOG" id="ENOG50326X3">
    <property type="taxonomic scope" value="Bacteria"/>
</dbReference>
<organism evidence="1 2">
    <name type="scientific">Octadecabacter antarcticus 307</name>
    <dbReference type="NCBI Taxonomy" id="391626"/>
    <lineage>
        <taxon>Bacteria</taxon>
        <taxon>Pseudomonadati</taxon>
        <taxon>Pseudomonadota</taxon>
        <taxon>Alphaproteobacteria</taxon>
        <taxon>Rhodobacterales</taxon>
        <taxon>Roseobacteraceae</taxon>
        <taxon>Octadecabacter</taxon>
    </lineage>
</organism>
<evidence type="ECO:0000313" key="1">
    <source>
        <dbReference type="EMBL" id="AGI69522.1"/>
    </source>
</evidence>
<accession>M9RBI1</accession>
<proteinExistence type="predicted"/>